<protein>
    <submittedName>
        <fullName evidence="5">Uncharacterized protein</fullName>
    </submittedName>
</protein>
<accession>S8CVJ8</accession>
<dbReference type="GO" id="GO:0006952">
    <property type="term" value="P:defense response"/>
    <property type="evidence" value="ECO:0007669"/>
    <property type="project" value="UniProtKB-ARBA"/>
</dbReference>
<comment type="caution">
    <text evidence="5">The sequence shown here is derived from an EMBL/GenBank/DDBJ whole genome shotgun (WGS) entry which is preliminary data.</text>
</comment>
<dbReference type="PANTHER" id="PTHR48051:SF54">
    <property type="entry name" value="LEUCINE-RICH REPEAT-CONTAINING PROTEIN"/>
    <property type="match status" value="1"/>
</dbReference>
<dbReference type="Pfam" id="PF13855">
    <property type="entry name" value="LRR_8"/>
    <property type="match status" value="2"/>
</dbReference>
<comment type="function">
    <text evidence="4">Leucine-rich repeat protein that likely mediates protein interactions, possibly in the context of signal transduction.</text>
</comment>
<dbReference type="GO" id="GO:0051707">
    <property type="term" value="P:response to other organism"/>
    <property type="evidence" value="ECO:0007669"/>
    <property type="project" value="UniProtKB-ARBA"/>
</dbReference>
<dbReference type="OrthoDB" id="1668230at2759"/>
<evidence type="ECO:0000256" key="4">
    <source>
        <dbReference type="ARBA" id="ARBA00037519"/>
    </source>
</evidence>
<proteinExistence type="inferred from homology"/>
<dbReference type="SMART" id="SM00364">
    <property type="entry name" value="LRR_BAC"/>
    <property type="match status" value="8"/>
</dbReference>
<evidence type="ECO:0000256" key="3">
    <source>
        <dbReference type="ARBA" id="ARBA00023786"/>
    </source>
</evidence>
<organism evidence="5 6">
    <name type="scientific">Genlisea aurea</name>
    <dbReference type="NCBI Taxonomy" id="192259"/>
    <lineage>
        <taxon>Eukaryota</taxon>
        <taxon>Viridiplantae</taxon>
        <taxon>Streptophyta</taxon>
        <taxon>Embryophyta</taxon>
        <taxon>Tracheophyta</taxon>
        <taxon>Spermatophyta</taxon>
        <taxon>Magnoliopsida</taxon>
        <taxon>eudicotyledons</taxon>
        <taxon>Gunneridae</taxon>
        <taxon>Pentapetalae</taxon>
        <taxon>asterids</taxon>
        <taxon>lamiids</taxon>
        <taxon>Lamiales</taxon>
        <taxon>Lentibulariaceae</taxon>
        <taxon>Genlisea</taxon>
    </lineage>
</organism>
<evidence type="ECO:0000313" key="6">
    <source>
        <dbReference type="Proteomes" id="UP000015453"/>
    </source>
</evidence>
<dbReference type="InterPro" id="IPR050216">
    <property type="entry name" value="LRR_domain-containing"/>
</dbReference>
<dbReference type="PANTHER" id="PTHR48051">
    <property type="match status" value="1"/>
</dbReference>
<dbReference type="FunFam" id="3.80.10.10:FF:000405">
    <property type="entry name" value="Plant intracellular Ras-group-related LRR protein 4"/>
    <property type="match status" value="1"/>
</dbReference>
<gene>
    <name evidence="5" type="ORF">M569_03354</name>
</gene>
<dbReference type="EMBL" id="AUSU01001270">
    <property type="protein sequence ID" value="EPS71404.1"/>
    <property type="molecule type" value="Genomic_DNA"/>
</dbReference>
<dbReference type="GO" id="GO:0005737">
    <property type="term" value="C:cytoplasm"/>
    <property type="evidence" value="ECO:0007669"/>
    <property type="project" value="TreeGrafter"/>
</dbReference>
<dbReference type="PRINTS" id="PR00019">
    <property type="entry name" value="LEURICHRPT"/>
</dbReference>
<keyword evidence="6" id="KW-1185">Reference proteome</keyword>
<dbReference type="InterPro" id="IPR003591">
    <property type="entry name" value="Leu-rich_rpt_typical-subtyp"/>
</dbReference>
<keyword evidence="1" id="KW-0433">Leucine-rich repeat</keyword>
<reference evidence="5 6" key="1">
    <citation type="journal article" date="2013" name="BMC Genomics">
        <title>The miniature genome of a carnivorous plant Genlisea aurea contains a low number of genes and short non-coding sequences.</title>
        <authorList>
            <person name="Leushkin E.V."/>
            <person name="Sutormin R.A."/>
            <person name="Nabieva E.R."/>
            <person name="Penin A.A."/>
            <person name="Kondrashov A.S."/>
            <person name="Logacheva M.D."/>
        </authorList>
    </citation>
    <scope>NUCLEOTIDE SEQUENCE [LARGE SCALE GENOMIC DNA]</scope>
</reference>
<comment type="similarity">
    <text evidence="3">Belongs to the SHOC2 family.</text>
</comment>
<dbReference type="InterPro" id="IPR032675">
    <property type="entry name" value="LRR_dom_sf"/>
</dbReference>
<dbReference type="InterPro" id="IPR001611">
    <property type="entry name" value="Leu-rich_rpt"/>
</dbReference>
<dbReference type="PROSITE" id="PS51450">
    <property type="entry name" value="LRR"/>
    <property type="match status" value="2"/>
</dbReference>
<dbReference type="SUPFAM" id="SSF52058">
    <property type="entry name" value="L domain-like"/>
    <property type="match status" value="1"/>
</dbReference>
<name>S8CVJ8_9LAMI</name>
<dbReference type="Gene3D" id="3.80.10.10">
    <property type="entry name" value="Ribonuclease Inhibitor"/>
    <property type="match status" value="2"/>
</dbReference>
<evidence type="ECO:0000313" key="5">
    <source>
        <dbReference type="EMBL" id="EPS71404.1"/>
    </source>
</evidence>
<dbReference type="Proteomes" id="UP000015453">
    <property type="component" value="Unassembled WGS sequence"/>
</dbReference>
<dbReference type="AlphaFoldDB" id="S8CVJ8"/>
<sequence length="489" mass="54634">MDPSPTNFPILSYVMSRLPPAIRRSLSNASDSHDVENPAERELKPLEPYFEIAERMPHLNNPALISAMRRAVGDVVQSRSTLQVLGKRPDHETVEVARLRLSEIQSRPRKEEESEEAKEEMEIYKAVVSIDEMHESYGKMLSDAERRLEKIYEAAAEGIDLIDEEEAAAAEMDEEVVRILSEAEAGKEIEKVDLSGRKLKILPEALGKLRSLILLNLSNNQLQVLPDSIAGLENLEELYLSGNLLETLPDSIGLLFKLKTIDVSGNKLLALPDTISQCRMLVELDASFNRLTYLPTNIGYELVNLKRLSVHLNKLRSLPASVGEMKSLLVLDAHFNELRGLPASIGRLANLEILNLSGNFNDLTQLPDAISDLTSLKELDLSNNQIHALPDDFGRLLNLSKLKLEQNPLAVPPKEVADRGAEAVRSYMAKRRADLAAEEERKSTEMQQQSQAGLLMKSTSWLNNLVTNVSDYMGSPRKSNPDPFLDQQF</sequence>
<evidence type="ECO:0000256" key="1">
    <source>
        <dbReference type="ARBA" id="ARBA00022614"/>
    </source>
</evidence>
<evidence type="ECO:0000256" key="2">
    <source>
        <dbReference type="ARBA" id="ARBA00022737"/>
    </source>
</evidence>
<dbReference type="SMART" id="SM00369">
    <property type="entry name" value="LRR_TYP"/>
    <property type="match status" value="7"/>
</dbReference>
<keyword evidence="2" id="KW-0677">Repeat</keyword>